<dbReference type="Gene3D" id="3.60.15.10">
    <property type="entry name" value="Ribonuclease Z/Hydroxyacylglutathione hydrolase-like"/>
    <property type="match status" value="1"/>
</dbReference>
<dbReference type="CDD" id="cd06262">
    <property type="entry name" value="metallo-hydrolase-like_MBL-fold"/>
    <property type="match status" value="1"/>
</dbReference>
<name>A0ABR4XL43_9PORP</name>
<dbReference type="InterPro" id="IPR001279">
    <property type="entry name" value="Metallo-B-lactamas"/>
</dbReference>
<keyword evidence="4" id="KW-0862">Zinc</keyword>
<dbReference type="SMART" id="SM00849">
    <property type="entry name" value="Lactamase_B"/>
    <property type="match status" value="1"/>
</dbReference>
<dbReference type="InterPro" id="IPR051453">
    <property type="entry name" value="MBL_Glyoxalase_II"/>
</dbReference>
<proteinExistence type="predicted"/>
<dbReference type="InterPro" id="IPR036866">
    <property type="entry name" value="RibonucZ/Hydroxyglut_hydro"/>
</dbReference>
<comment type="cofactor">
    <cofactor evidence="1">
        <name>Zn(2+)</name>
        <dbReference type="ChEBI" id="CHEBI:29105"/>
    </cofactor>
</comment>
<gene>
    <name evidence="6" type="ORF">HQ43_09205</name>
</gene>
<evidence type="ECO:0000256" key="3">
    <source>
        <dbReference type="ARBA" id="ARBA00022801"/>
    </source>
</evidence>
<sequence>MLHIKTFSFNLAGENSYLLYNEKGEAALIDCGASNPKEWNTIISFLSEKNLSLKISLATHFHFDHVWGAPFIWESFGIKTYVSQEERQILPSLKDQLRAFGLTLDSKLDDTCFEDLDPNMKTLIGEPLQVLSVPGHSPAHVAFFLPTQQCIFSGDVIFAGGIGRTDLWGGSYEVLGQSIFDKIYTLPSETTIYSGHGPNTTVGIEQQTNPFFRL</sequence>
<keyword evidence="3" id="KW-0378">Hydrolase</keyword>
<evidence type="ECO:0000256" key="4">
    <source>
        <dbReference type="ARBA" id="ARBA00022833"/>
    </source>
</evidence>
<comment type="caution">
    <text evidence="6">The sequence shown here is derived from an EMBL/GenBank/DDBJ whole genome shotgun (WGS) entry which is preliminary data.</text>
</comment>
<dbReference type="Pfam" id="PF00753">
    <property type="entry name" value="Lactamase_B"/>
    <property type="match status" value="1"/>
</dbReference>
<feature type="domain" description="Metallo-beta-lactamase" evidence="5">
    <location>
        <begin position="13"/>
        <end position="196"/>
    </location>
</feature>
<evidence type="ECO:0000256" key="2">
    <source>
        <dbReference type="ARBA" id="ARBA00022723"/>
    </source>
</evidence>
<protein>
    <recommendedName>
        <fullName evidence="5">Metallo-beta-lactamase domain-containing protein</fullName>
    </recommendedName>
</protein>
<dbReference type="PANTHER" id="PTHR46233">
    <property type="entry name" value="HYDROXYACYLGLUTATHIONE HYDROLASE GLOC"/>
    <property type="match status" value="1"/>
</dbReference>
<evidence type="ECO:0000313" key="7">
    <source>
        <dbReference type="Proteomes" id="UP000030101"/>
    </source>
</evidence>
<dbReference type="PANTHER" id="PTHR46233:SF3">
    <property type="entry name" value="HYDROXYACYLGLUTATHIONE HYDROLASE GLOC"/>
    <property type="match status" value="1"/>
</dbReference>
<dbReference type="Proteomes" id="UP000030101">
    <property type="component" value="Unassembled WGS sequence"/>
</dbReference>
<dbReference type="SUPFAM" id="SSF56281">
    <property type="entry name" value="Metallo-hydrolase/oxidoreductase"/>
    <property type="match status" value="1"/>
</dbReference>
<accession>A0ABR4XL43</accession>
<reference evidence="6 7" key="1">
    <citation type="submission" date="2014-08" db="EMBL/GenBank/DDBJ databases">
        <title>Porphyromonas canoris strain:OH2762 Genome sequencing.</title>
        <authorList>
            <person name="Wallis C."/>
            <person name="Deusch O."/>
            <person name="O'Flynn C."/>
            <person name="Davis I."/>
            <person name="Jospin G."/>
            <person name="Darling A.E."/>
            <person name="Coil D.A."/>
            <person name="Alexiev A."/>
            <person name="Horsfall A."/>
            <person name="Kirkwood N."/>
            <person name="Harris S."/>
            <person name="Eisen J.A."/>
        </authorList>
    </citation>
    <scope>NUCLEOTIDE SEQUENCE [LARGE SCALE GENOMIC DNA]</scope>
    <source>
        <strain evidence="7">COT-108 OH2762</strain>
    </source>
</reference>
<keyword evidence="7" id="KW-1185">Reference proteome</keyword>
<evidence type="ECO:0000313" key="6">
    <source>
        <dbReference type="EMBL" id="KGN92189.1"/>
    </source>
</evidence>
<evidence type="ECO:0000256" key="1">
    <source>
        <dbReference type="ARBA" id="ARBA00001947"/>
    </source>
</evidence>
<organism evidence="6 7">
    <name type="scientific">Porphyromonas canoris</name>
    <dbReference type="NCBI Taxonomy" id="36875"/>
    <lineage>
        <taxon>Bacteria</taxon>
        <taxon>Pseudomonadati</taxon>
        <taxon>Bacteroidota</taxon>
        <taxon>Bacteroidia</taxon>
        <taxon>Bacteroidales</taxon>
        <taxon>Porphyromonadaceae</taxon>
        <taxon>Porphyromonas</taxon>
    </lineage>
</organism>
<keyword evidence="2" id="KW-0479">Metal-binding</keyword>
<evidence type="ECO:0000259" key="5">
    <source>
        <dbReference type="SMART" id="SM00849"/>
    </source>
</evidence>
<dbReference type="EMBL" id="JQZV01000013">
    <property type="protein sequence ID" value="KGN92189.1"/>
    <property type="molecule type" value="Genomic_DNA"/>
</dbReference>